<dbReference type="EMBL" id="WUMV01000009">
    <property type="protein sequence ID" value="MXN67231.1"/>
    <property type="molecule type" value="Genomic_DNA"/>
</dbReference>
<dbReference type="PANTHER" id="PTHR22916">
    <property type="entry name" value="GLYCOSYLTRANSFERASE"/>
    <property type="match status" value="1"/>
</dbReference>
<dbReference type="Gene3D" id="3.90.550.10">
    <property type="entry name" value="Spore Coat Polysaccharide Biosynthesis Protein SpsA, Chain A"/>
    <property type="match status" value="1"/>
</dbReference>
<keyword evidence="3" id="KW-1185">Reference proteome</keyword>
<reference evidence="2 3" key="1">
    <citation type="submission" date="2019-12" db="EMBL/GenBank/DDBJ databases">
        <authorList>
            <person name="Li M."/>
        </authorList>
    </citation>
    <scope>NUCLEOTIDE SEQUENCE [LARGE SCALE GENOMIC DNA]</scope>
    <source>
        <strain evidence="2 3">GBMRC 2046</strain>
    </source>
</reference>
<dbReference type="InterPro" id="IPR001173">
    <property type="entry name" value="Glyco_trans_2-like"/>
</dbReference>
<dbReference type="RefSeq" id="WP_160777462.1">
    <property type="nucleotide sequence ID" value="NZ_WUMV01000009.1"/>
</dbReference>
<dbReference type="Pfam" id="PF00535">
    <property type="entry name" value="Glycos_transf_2"/>
    <property type="match status" value="1"/>
</dbReference>
<dbReference type="Proteomes" id="UP000433101">
    <property type="component" value="Unassembled WGS sequence"/>
</dbReference>
<proteinExistence type="predicted"/>
<dbReference type="InterPro" id="IPR029044">
    <property type="entry name" value="Nucleotide-diphossugar_trans"/>
</dbReference>
<dbReference type="CDD" id="cd00761">
    <property type="entry name" value="Glyco_tranf_GTA_type"/>
    <property type="match status" value="1"/>
</dbReference>
<organism evidence="2 3">
    <name type="scientific">Stappia sediminis</name>
    <dbReference type="NCBI Taxonomy" id="2692190"/>
    <lineage>
        <taxon>Bacteria</taxon>
        <taxon>Pseudomonadati</taxon>
        <taxon>Pseudomonadota</taxon>
        <taxon>Alphaproteobacteria</taxon>
        <taxon>Hyphomicrobiales</taxon>
        <taxon>Stappiaceae</taxon>
        <taxon>Stappia</taxon>
    </lineage>
</organism>
<comment type="caution">
    <text evidence="2">The sequence shown here is derived from an EMBL/GenBank/DDBJ whole genome shotgun (WGS) entry which is preliminary data.</text>
</comment>
<sequence length="312" mass="33763">MSKPHISYIVPVYNKANYLDELVESIIVQVPDKLKQICFADDASTDNSVEVLHDLAEKYNHIQNVDINIAASPQNKGPAAATNLALSNATGEYFHFVDADDRLPEGASASMIEACEISGADIVYGGKAHFIDGQRSRSARVTPDAFKTYSPALPALVRRRLVGIRFLARASNVIAANGADGSVFIQDVSLPLRIAAASSCLAVLEAAVVEVRDAANSVSSNKSQELHDYLMAVRNFLAEGDVDRSVQSRLLRRCYQRIARRRKSEGVSAGAVRIAWFGTVIGWLPADPLRSLEEECARLAATGNVRIPNSPG</sequence>
<evidence type="ECO:0000259" key="1">
    <source>
        <dbReference type="Pfam" id="PF00535"/>
    </source>
</evidence>
<keyword evidence="2" id="KW-0808">Transferase</keyword>
<dbReference type="AlphaFoldDB" id="A0A7X3S9S0"/>
<gene>
    <name evidence="2" type="ORF">GR183_20175</name>
</gene>
<feature type="domain" description="Glycosyltransferase 2-like" evidence="1">
    <location>
        <begin position="7"/>
        <end position="138"/>
    </location>
</feature>
<evidence type="ECO:0000313" key="2">
    <source>
        <dbReference type="EMBL" id="MXN67231.1"/>
    </source>
</evidence>
<evidence type="ECO:0000313" key="3">
    <source>
        <dbReference type="Proteomes" id="UP000433101"/>
    </source>
</evidence>
<dbReference type="GO" id="GO:0016758">
    <property type="term" value="F:hexosyltransferase activity"/>
    <property type="evidence" value="ECO:0007669"/>
    <property type="project" value="UniProtKB-ARBA"/>
</dbReference>
<accession>A0A7X3S9S0</accession>
<dbReference type="PANTHER" id="PTHR22916:SF3">
    <property type="entry name" value="UDP-GLCNAC:BETAGAL BETA-1,3-N-ACETYLGLUCOSAMINYLTRANSFERASE-LIKE PROTEIN 1"/>
    <property type="match status" value="1"/>
</dbReference>
<protein>
    <submittedName>
        <fullName evidence="2">Glycosyltransferase</fullName>
    </submittedName>
</protein>
<dbReference type="SUPFAM" id="SSF53448">
    <property type="entry name" value="Nucleotide-diphospho-sugar transferases"/>
    <property type="match status" value="1"/>
</dbReference>
<name>A0A7X3S9S0_9HYPH</name>